<dbReference type="GO" id="GO:0008061">
    <property type="term" value="F:chitin binding"/>
    <property type="evidence" value="ECO:0007669"/>
    <property type="project" value="InterPro"/>
</dbReference>
<protein>
    <recommendedName>
        <fullName evidence="2">chitinase</fullName>
        <ecNumber evidence="2">3.2.1.14</ecNumber>
    </recommendedName>
</protein>
<evidence type="ECO:0000259" key="10">
    <source>
        <dbReference type="PROSITE" id="PS51910"/>
    </source>
</evidence>
<evidence type="ECO:0000256" key="5">
    <source>
        <dbReference type="ARBA" id="ARBA00023277"/>
    </source>
</evidence>
<keyword evidence="12" id="KW-1185">Reference proteome</keyword>
<dbReference type="EMBL" id="JABCIY010000070">
    <property type="protein sequence ID" value="KAF7193892.1"/>
    <property type="molecule type" value="Genomic_DNA"/>
</dbReference>
<evidence type="ECO:0000256" key="9">
    <source>
        <dbReference type="RuleBase" id="RU004453"/>
    </source>
</evidence>
<dbReference type="InterPro" id="IPR011583">
    <property type="entry name" value="Chitinase_II/V-like_cat"/>
</dbReference>
<dbReference type="SMART" id="SM00636">
    <property type="entry name" value="Glyco_18"/>
    <property type="match status" value="1"/>
</dbReference>
<keyword evidence="3 8" id="KW-0378">Hydrolase</keyword>
<evidence type="ECO:0000313" key="12">
    <source>
        <dbReference type="Proteomes" id="UP000660729"/>
    </source>
</evidence>
<dbReference type="GO" id="GO:0008843">
    <property type="term" value="F:endochitinase activity"/>
    <property type="evidence" value="ECO:0007669"/>
    <property type="project" value="UniProtKB-EC"/>
</dbReference>
<dbReference type="Gene3D" id="3.20.20.80">
    <property type="entry name" value="Glycosidases"/>
    <property type="match status" value="1"/>
</dbReference>
<evidence type="ECO:0000256" key="2">
    <source>
        <dbReference type="ARBA" id="ARBA00012729"/>
    </source>
</evidence>
<sequence length="152" mass="17204">MSSYKSVVYFTNWGIYGRNYQPQDLPASKLTHVLYSFANVRPDTGEVYLTDTYADLEKHYPTDSWNDVGTNVYGCVKQLYLLKKKNRQMKTLLSIGGWTYSSNFANPASTPQGRTTLANSAVQILKDCGFDGIDIDWEYPSDSTQAQNFVLL</sequence>
<dbReference type="Pfam" id="PF00704">
    <property type="entry name" value="Glyco_hydro_18"/>
    <property type="match status" value="1"/>
</dbReference>
<dbReference type="GO" id="GO:0000272">
    <property type="term" value="P:polysaccharide catabolic process"/>
    <property type="evidence" value="ECO:0007669"/>
    <property type="project" value="UniProtKB-KW"/>
</dbReference>
<keyword evidence="5" id="KW-0119">Carbohydrate metabolism</keyword>
<evidence type="ECO:0000256" key="1">
    <source>
        <dbReference type="ARBA" id="ARBA00000822"/>
    </source>
</evidence>
<evidence type="ECO:0000256" key="4">
    <source>
        <dbReference type="ARBA" id="ARBA00023024"/>
    </source>
</evidence>
<comment type="caution">
    <text evidence="11">The sequence shown here is derived from an EMBL/GenBank/DDBJ whole genome shotgun (WGS) entry which is preliminary data.</text>
</comment>
<feature type="domain" description="GH18" evidence="10">
    <location>
        <begin position="4"/>
        <end position="152"/>
    </location>
</feature>
<organism evidence="11 12">
    <name type="scientific">Pseudocercospora fuligena</name>
    <dbReference type="NCBI Taxonomy" id="685502"/>
    <lineage>
        <taxon>Eukaryota</taxon>
        <taxon>Fungi</taxon>
        <taxon>Dikarya</taxon>
        <taxon>Ascomycota</taxon>
        <taxon>Pezizomycotina</taxon>
        <taxon>Dothideomycetes</taxon>
        <taxon>Dothideomycetidae</taxon>
        <taxon>Mycosphaerellales</taxon>
        <taxon>Mycosphaerellaceae</taxon>
        <taxon>Pseudocercospora</taxon>
    </lineage>
</organism>
<dbReference type="GO" id="GO:0006032">
    <property type="term" value="P:chitin catabolic process"/>
    <property type="evidence" value="ECO:0007669"/>
    <property type="project" value="UniProtKB-KW"/>
</dbReference>
<comment type="catalytic activity">
    <reaction evidence="1">
        <text>Random endo-hydrolysis of N-acetyl-beta-D-glucosaminide (1-&gt;4)-beta-linkages in chitin and chitodextrins.</text>
        <dbReference type="EC" id="3.2.1.14"/>
    </reaction>
</comment>
<dbReference type="PANTHER" id="PTHR11177">
    <property type="entry name" value="CHITINASE"/>
    <property type="match status" value="1"/>
</dbReference>
<reference evidence="11" key="1">
    <citation type="submission" date="2020-04" db="EMBL/GenBank/DDBJ databases">
        <title>Draft genome resource of the tomato pathogen Pseudocercospora fuligena.</title>
        <authorList>
            <person name="Zaccaron A."/>
        </authorList>
    </citation>
    <scope>NUCLEOTIDE SEQUENCE</scope>
    <source>
        <strain evidence="11">PF001</strain>
    </source>
</reference>
<keyword evidence="4" id="KW-0146">Chitin degradation</keyword>
<evidence type="ECO:0000256" key="3">
    <source>
        <dbReference type="ARBA" id="ARBA00022801"/>
    </source>
</evidence>
<evidence type="ECO:0000256" key="6">
    <source>
        <dbReference type="ARBA" id="ARBA00023295"/>
    </source>
</evidence>
<dbReference type="OrthoDB" id="76388at2759"/>
<keyword evidence="7" id="KW-0624">Polysaccharide degradation</keyword>
<evidence type="ECO:0000256" key="7">
    <source>
        <dbReference type="ARBA" id="ARBA00023326"/>
    </source>
</evidence>
<dbReference type="PROSITE" id="PS01095">
    <property type="entry name" value="GH18_1"/>
    <property type="match status" value="1"/>
</dbReference>
<dbReference type="Proteomes" id="UP000660729">
    <property type="component" value="Unassembled WGS sequence"/>
</dbReference>
<evidence type="ECO:0000256" key="8">
    <source>
        <dbReference type="RuleBase" id="RU000489"/>
    </source>
</evidence>
<dbReference type="PANTHER" id="PTHR11177:SF317">
    <property type="entry name" value="CHITINASE 12-RELATED"/>
    <property type="match status" value="1"/>
</dbReference>
<evidence type="ECO:0000313" key="11">
    <source>
        <dbReference type="EMBL" id="KAF7193892.1"/>
    </source>
</evidence>
<dbReference type="InterPro" id="IPR001579">
    <property type="entry name" value="Glyco_hydro_18_chit_AS"/>
</dbReference>
<dbReference type="InterPro" id="IPR017853">
    <property type="entry name" value="GH"/>
</dbReference>
<keyword evidence="6 8" id="KW-0326">Glycosidase</keyword>
<accession>A0A8H6RMV8</accession>
<dbReference type="InterPro" id="IPR001223">
    <property type="entry name" value="Glyco_hydro18_cat"/>
</dbReference>
<gene>
    <name evidence="11" type="ORF">HII31_04782</name>
</gene>
<dbReference type="InterPro" id="IPR050314">
    <property type="entry name" value="Glycosyl_Hydrlase_18"/>
</dbReference>
<comment type="similarity">
    <text evidence="9">Belongs to the glycosyl hydrolase 18 family.</text>
</comment>
<dbReference type="EC" id="3.2.1.14" evidence="2"/>
<dbReference type="AlphaFoldDB" id="A0A8H6RMV8"/>
<dbReference type="GO" id="GO:0005576">
    <property type="term" value="C:extracellular region"/>
    <property type="evidence" value="ECO:0007669"/>
    <property type="project" value="TreeGrafter"/>
</dbReference>
<dbReference type="SUPFAM" id="SSF51445">
    <property type="entry name" value="(Trans)glycosidases"/>
    <property type="match status" value="1"/>
</dbReference>
<dbReference type="PROSITE" id="PS51910">
    <property type="entry name" value="GH18_2"/>
    <property type="match status" value="1"/>
</dbReference>
<proteinExistence type="inferred from homology"/>
<name>A0A8H6RMV8_9PEZI</name>